<organism evidence="1 2">
    <name type="scientific">Neofusicoccum parvum</name>
    <dbReference type="NCBI Taxonomy" id="310453"/>
    <lineage>
        <taxon>Eukaryota</taxon>
        <taxon>Fungi</taxon>
        <taxon>Dikarya</taxon>
        <taxon>Ascomycota</taxon>
        <taxon>Pezizomycotina</taxon>
        <taxon>Dothideomycetes</taxon>
        <taxon>Dothideomycetes incertae sedis</taxon>
        <taxon>Botryosphaeriales</taxon>
        <taxon>Botryosphaeriaceae</taxon>
        <taxon>Neofusicoccum</taxon>
    </lineage>
</organism>
<proteinExistence type="predicted"/>
<dbReference type="Proteomes" id="UP001165186">
    <property type="component" value="Unassembled WGS sequence"/>
</dbReference>
<reference evidence="1" key="1">
    <citation type="submission" date="2024-09" db="EMBL/GenBank/DDBJ databases">
        <title>Draft Genome Sequences of Neofusicoccum parvum.</title>
        <authorList>
            <person name="Ashida A."/>
            <person name="Camagna M."/>
            <person name="Tanaka A."/>
            <person name="Takemoto D."/>
        </authorList>
    </citation>
    <scope>NUCLEOTIDE SEQUENCE</scope>
    <source>
        <strain evidence="1">PPO83</strain>
    </source>
</reference>
<protein>
    <submittedName>
        <fullName evidence="1">Pyranose 2-oxidase</fullName>
    </submittedName>
</protein>
<name>A0ACB5SA41_9PEZI</name>
<evidence type="ECO:0000313" key="2">
    <source>
        <dbReference type="Proteomes" id="UP001165186"/>
    </source>
</evidence>
<sequence length="91" mass="9873">MPSRKTQVLIVGSGPVGATYARKLVDQGIDVLMVEMGAQERPIIGDHMKNSIPAQKNINKFIDVIKGQLDQLSVEVGGHQAPTIEPISYHP</sequence>
<evidence type="ECO:0000313" key="1">
    <source>
        <dbReference type="EMBL" id="GME32125.1"/>
    </source>
</evidence>
<accession>A0ACB5SA41</accession>
<keyword evidence="2" id="KW-1185">Reference proteome</keyword>
<dbReference type="EMBL" id="BSXG01000060">
    <property type="protein sequence ID" value="GME32125.1"/>
    <property type="molecule type" value="Genomic_DNA"/>
</dbReference>
<comment type="caution">
    <text evidence="1">The sequence shown here is derived from an EMBL/GenBank/DDBJ whole genome shotgun (WGS) entry which is preliminary data.</text>
</comment>
<gene>
    <name evidence="1" type="primary">g7660</name>
    <name evidence="1" type="ORF">NpPPO83_00007660</name>
</gene>